<reference evidence="4 5" key="1">
    <citation type="submission" date="2019-08" db="EMBL/GenBank/DDBJ databases">
        <title>In-depth cultivation of the pig gut microbiome towards novel bacterial diversity and tailored functional studies.</title>
        <authorList>
            <person name="Wylensek D."/>
            <person name="Hitch T.C.A."/>
            <person name="Clavel T."/>
        </authorList>
    </citation>
    <scope>NUCLEOTIDE SEQUENCE [LARGE SCALE GENOMIC DNA]</scope>
    <source>
        <strain evidence="4 5">LKV-178-WT-2A</strain>
    </source>
</reference>
<evidence type="ECO:0000313" key="4">
    <source>
        <dbReference type="EMBL" id="MST84323.1"/>
    </source>
</evidence>
<organism evidence="4 5">
    <name type="scientific">Hallella mizrahii</name>
    <dbReference type="NCBI Taxonomy" id="2606637"/>
    <lineage>
        <taxon>Bacteria</taxon>
        <taxon>Pseudomonadati</taxon>
        <taxon>Bacteroidota</taxon>
        <taxon>Bacteroidia</taxon>
        <taxon>Bacteroidales</taxon>
        <taxon>Prevotellaceae</taxon>
        <taxon>Hallella</taxon>
    </lineage>
</organism>
<dbReference type="InterPro" id="IPR023188">
    <property type="entry name" value="DPS_DNA-bd_CS"/>
</dbReference>
<dbReference type="SUPFAM" id="SSF47240">
    <property type="entry name" value="Ferritin-like"/>
    <property type="match status" value="1"/>
</dbReference>
<dbReference type="InterPro" id="IPR012347">
    <property type="entry name" value="Ferritin-like"/>
</dbReference>
<dbReference type="PANTHER" id="PTHR42932">
    <property type="entry name" value="GENERAL STRESS PROTEIN 20U"/>
    <property type="match status" value="1"/>
</dbReference>
<accession>A0A7K0KEG0</accession>
<gene>
    <name evidence="4" type="ORF">FYJ73_06520</name>
</gene>
<evidence type="ECO:0000259" key="3">
    <source>
        <dbReference type="Pfam" id="PF00210"/>
    </source>
</evidence>
<protein>
    <submittedName>
        <fullName evidence="4">DNA starvation/stationary phase protection protein</fullName>
    </submittedName>
</protein>
<dbReference type="Proteomes" id="UP000438914">
    <property type="component" value="Unassembled WGS sequence"/>
</dbReference>
<sequence>MKTLNFTGLNSELTLNVVNALAQLLADFQIHYTNLRNLHWNVRGHGFFIMHEKYEELYDDAAAKIDEIAERILQLDGTPESRFSAYLKVAKVQELDVPETGCNAVEYVLDTLKTLIAQEREVLRLAADAGDEVTVALMSDYLKEQEKTVWMLVAFNSPKCAK</sequence>
<evidence type="ECO:0000256" key="2">
    <source>
        <dbReference type="RuleBase" id="RU003875"/>
    </source>
</evidence>
<comment type="similarity">
    <text evidence="1 2">Belongs to the Dps family.</text>
</comment>
<dbReference type="RefSeq" id="WP_154533908.1">
    <property type="nucleotide sequence ID" value="NZ_VUNG01000012.1"/>
</dbReference>
<proteinExistence type="inferred from homology"/>
<dbReference type="PROSITE" id="PS00819">
    <property type="entry name" value="DPS_2"/>
    <property type="match status" value="1"/>
</dbReference>
<comment type="caution">
    <text evidence="4">The sequence shown here is derived from an EMBL/GenBank/DDBJ whole genome shotgun (WGS) entry which is preliminary data.</text>
</comment>
<name>A0A7K0KEG0_9BACT</name>
<dbReference type="CDD" id="cd01043">
    <property type="entry name" value="DPS"/>
    <property type="match status" value="1"/>
</dbReference>
<dbReference type="PRINTS" id="PR01346">
    <property type="entry name" value="HELNAPAPROT"/>
</dbReference>
<evidence type="ECO:0000256" key="1">
    <source>
        <dbReference type="ARBA" id="ARBA00009497"/>
    </source>
</evidence>
<dbReference type="InterPro" id="IPR009078">
    <property type="entry name" value="Ferritin-like_SF"/>
</dbReference>
<dbReference type="Gene3D" id="1.20.1260.10">
    <property type="match status" value="1"/>
</dbReference>
<dbReference type="PIRSF" id="PIRSF005900">
    <property type="entry name" value="Dps"/>
    <property type="match status" value="1"/>
</dbReference>
<evidence type="ECO:0000313" key="5">
    <source>
        <dbReference type="Proteomes" id="UP000438914"/>
    </source>
</evidence>
<dbReference type="AlphaFoldDB" id="A0A7K0KEG0"/>
<dbReference type="GO" id="GO:0016722">
    <property type="term" value="F:oxidoreductase activity, acting on metal ions"/>
    <property type="evidence" value="ECO:0007669"/>
    <property type="project" value="InterPro"/>
</dbReference>
<dbReference type="Pfam" id="PF00210">
    <property type="entry name" value="Ferritin"/>
    <property type="match status" value="1"/>
</dbReference>
<keyword evidence="5" id="KW-1185">Reference proteome</keyword>
<dbReference type="GO" id="GO:0008199">
    <property type="term" value="F:ferric iron binding"/>
    <property type="evidence" value="ECO:0007669"/>
    <property type="project" value="InterPro"/>
</dbReference>
<dbReference type="InterPro" id="IPR008331">
    <property type="entry name" value="Ferritin_DPS_dom"/>
</dbReference>
<feature type="domain" description="Ferritin/DPS" evidence="3">
    <location>
        <begin position="19"/>
        <end position="154"/>
    </location>
</feature>
<dbReference type="EMBL" id="VUNG01000012">
    <property type="protein sequence ID" value="MST84323.1"/>
    <property type="molecule type" value="Genomic_DNA"/>
</dbReference>
<dbReference type="InterPro" id="IPR002177">
    <property type="entry name" value="DPS_DNA-bd"/>
</dbReference>
<dbReference type="PANTHER" id="PTHR42932:SF1">
    <property type="entry name" value="GENERAL STRESS PROTEIN 20U"/>
    <property type="match status" value="1"/>
</dbReference>